<protein>
    <submittedName>
        <fullName evidence="1">Uncharacterized protein</fullName>
    </submittedName>
</protein>
<comment type="caution">
    <text evidence="1">The sequence shown here is derived from an EMBL/GenBank/DDBJ whole genome shotgun (WGS) entry which is preliminary data.</text>
</comment>
<gene>
    <name evidence="1" type="primary">Necator_chrII.g7963</name>
    <name evidence="1" type="ORF">RB195_020169</name>
</gene>
<sequence>MVKSGRDSEKAAKEQNEQGLVPCRILGRGNVGAGVAQSIRGSAVDSIDPKFESALVLTKPFILPGSIKVIQNARENEMTQIETSVPFAFMDFLRQESTEQTIFELHLFPTSLTMWTCGQLPSAKM</sequence>
<dbReference type="EMBL" id="JAVFWL010000002">
    <property type="protein sequence ID" value="KAK6737907.1"/>
    <property type="molecule type" value="Genomic_DNA"/>
</dbReference>
<accession>A0ABR1CJF5</accession>
<reference evidence="1 2" key="1">
    <citation type="submission" date="2023-08" db="EMBL/GenBank/DDBJ databases">
        <title>A Necator americanus chromosomal reference genome.</title>
        <authorList>
            <person name="Ilik V."/>
            <person name="Petrzelkova K.J."/>
            <person name="Pardy F."/>
            <person name="Fuh T."/>
            <person name="Niatou-Singa F.S."/>
            <person name="Gouil Q."/>
            <person name="Baker L."/>
            <person name="Ritchie M.E."/>
            <person name="Jex A.R."/>
            <person name="Gazzola D."/>
            <person name="Li H."/>
            <person name="Toshio Fujiwara R."/>
            <person name="Zhan B."/>
            <person name="Aroian R.V."/>
            <person name="Pafco B."/>
            <person name="Schwarz E.M."/>
        </authorList>
    </citation>
    <scope>NUCLEOTIDE SEQUENCE [LARGE SCALE GENOMIC DNA]</scope>
    <source>
        <strain evidence="1 2">Aroian</strain>
        <tissue evidence="1">Whole animal</tissue>
    </source>
</reference>
<evidence type="ECO:0000313" key="1">
    <source>
        <dbReference type="EMBL" id="KAK6737907.1"/>
    </source>
</evidence>
<keyword evidence="2" id="KW-1185">Reference proteome</keyword>
<dbReference type="Proteomes" id="UP001303046">
    <property type="component" value="Unassembled WGS sequence"/>
</dbReference>
<organism evidence="1 2">
    <name type="scientific">Necator americanus</name>
    <name type="common">Human hookworm</name>
    <dbReference type="NCBI Taxonomy" id="51031"/>
    <lineage>
        <taxon>Eukaryota</taxon>
        <taxon>Metazoa</taxon>
        <taxon>Ecdysozoa</taxon>
        <taxon>Nematoda</taxon>
        <taxon>Chromadorea</taxon>
        <taxon>Rhabditida</taxon>
        <taxon>Rhabditina</taxon>
        <taxon>Rhabditomorpha</taxon>
        <taxon>Strongyloidea</taxon>
        <taxon>Ancylostomatidae</taxon>
        <taxon>Bunostominae</taxon>
        <taxon>Necator</taxon>
    </lineage>
</organism>
<proteinExistence type="predicted"/>
<name>A0ABR1CJF5_NECAM</name>
<evidence type="ECO:0000313" key="2">
    <source>
        <dbReference type="Proteomes" id="UP001303046"/>
    </source>
</evidence>